<feature type="transmembrane region" description="Helical" evidence="1">
    <location>
        <begin position="125"/>
        <end position="149"/>
    </location>
</feature>
<keyword evidence="1" id="KW-0812">Transmembrane</keyword>
<accession>A0ABR3JRZ6</accession>
<proteinExistence type="predicted"/>
<feature type="transmembrane region" description="Helical" evidence="1">
    <location>
        <begin position="174"/>
        <end position="194"/>
    </location>
</feature>
<evidence type="ECO:0000313" key="2">
    <source>
        <dbReference type="EMBL" id="KAL0958297.1"/>
    </source>
</evidence>
<organism evidence="2 3">
    <name type="scientific">Hohenbuehelia grisea</name>
    <dbReference type="NCBI Taxonomy" id="104357"/>
    <lineage>
        <taxon>Eukaryota</taxon>
        <taxon>Fungi</taxon>
        <taxon>Dikarya</taxon>
        <taxon>Basidiomycota</taxon>
        <taxon>Agaricomycotina</taxon>
        <taxon>Agaricomycetes</taxon>
        <taxon>Agaricomycetidae</taxon>
        <taxon>Agaricales</taxon>
        <taxon>Pleurotineae</taxon>
        <taxon>Pleurotaceae</taxon>
        <taxon>Hohenbuehelia</taxon>
    </lineage>
</organism>
<sequence length="321" mass="35594">MFIRAADAASAGSPSLPLVRLFNAIQIISIILLVATLAAAYFSPLARRSATWFNFLGAWLVTSISFILTMRYQIGPEAGFGLCLFQSALIYAAPVLSSFSAVAFSIESYLVATRTLRHSKIPRRYIIVLLAVPYLGHLALFLGVLVVGLKSPYLVQRHETAMYCHVTTETPPRIAGSLVALAVILAFIMIGYTGRALHRNWQMSDPRTDMSREMCLLKSTLRFALFCLFPMTGVTMYLAQFQNSSASSDSIWVLIISSLPFWASIVFGLAESDITDAWRFWQKNRGEHYPEALELDVKAVSDKARYSSAGLEHSEASWRAS</sequence>
<keyword evidence="3" id="KW-1185">Reference proteome</keyword>
<keyword evidence="1" id="KW-0472">Membrane</keyword>
<dbReference type="SUPFAM" id="SSF81321">
    <property type="entry name" value="Family A G protein-coupled receptor-like"/>
    <property type="match status" value="1"/>
</dbReference>
<protein>
    <submittedName>
        <fullName evidence="2">Uncharacterized protein</fullName>
    </submittedName>
</protein>
<reference evidence="3" key="1">
    <citation type="submission" date="2024-06" db="EMBL/GenBank/DDBJ databases">
        <title>Multi-omics analyses provide insights into the biosynthesis of the anticancer antibiotic pleurotin in Hohenbuehelia grisea.</title>
        <authorList>
            <person name="Weaver J.A."/>
            <person name="Alberti F."/>
        </authorList>
    </citation>
    <scope>NUCLEOTIDE SEQUENCE [LARGE SCALE GENOMIC DNA]</scope>
    <source>
        <strain evidence="3">T-177</strain>
    </source>
</reference>
<dbReference type="Gene3D" id="1.20.1070.10">
    <property type="entry name" value="Rhodopsin 7-helix transmembrane proteins"/>
    <property type="match status" value="1"/>
</dbReference>
<comment type="caution">
    <text evidence="2">The sequence shown here is derived from an EMBL/GenBank/DDBJ whole genome shotgun (WGS) entry which is preliminary data.</text>
</comment>
<name>A0ABR3JRZ6_9AGAR</name>
<feature type="transmembrane region" description="Helical" evidence="1">
    <location>
        <begin position="52"/>
        <end position="72"/>
    </location>
</feature>
<feature type="transmembrane region" description="Helical" evidence="1">
    <location>
        <begin position="251"/>
        <end position="270"/>
    </location>
</feature>
<keyword evidence="1" id="KW-1133">Transmembrane helix</keyword>
<gene>
    <name evidence="2" type="ORF">HGRIS_000445</name>
</gene>
<dbReference type="Proteomes" id="UP001556367">
    <property type="component" value="Unassembled WGS sequence"/>
</dbReference>
<evidence type="ECO:0000313" key="3">
    <source>
        <dbReference type="Proteomes" id="UP001556367"/>
    </source>
</evidence>
<feature type="transmembrane region" description="Helical" evidence="1">
    <location>
        <begin position="215"/>
        <end position="239"/>
    </location>
</feature>
<feature type="transmembrane region" description="Helical" evidence="1">
    <location>
        <begin position="21"/>
        <end position="40"/>
    </location>
</feature>
<feature type="transmembrane region" description="Helical" evidence="1">
    <location>
        <begin position="78"/>
        <end position="104"/>
    </location>
</feature>
<evidence type="ECO:0000256" key="1">
    <source>
        <dbReference type="SAM" id="Phobius"/>
    </source>
</evidence>
<dbReference type="EMBL" id="JASNQZ010000004">
    <property type="protein sequence ID" value="KAL0958297.1"/>
    <property type="molecule type" value="Genomic_DNA"/>
</dbReference>